<evidence type="ECO:0000259" key="6">
    <source>
        <dbReference type="SMART" id="SM00226"/>
    </source>
</evidence>
<dbReference type="KEGG" id="azm:DM194_11140"/>
<feature type="domain" description="Phosphotyrosine protein phosphatase I" evidence="6">
    <location>
        <begin position="2"/>
        <end position="151"/>
    </location>
</feature>
<dbReference type="OrthoDB" id="9784339at2"/>
<evidence type="ECO:0000256" key="4">
    <source>
        <dbReference type="ARBA" id="ARBA00022912"/>
    </source>
</evidence>
<evidence type="ECO:0000256" key="2">
    <source>
        <dbReference type="ARBA" id="ARBA00013064"/>
    </source>
</evidence>
<dbReference type="Gene3D" id="3.40.50.2300">
    <property type="match status" value="1"/>
</dbReference>
<proteinExistence type="inferred from homology"/>
<keyword evidence="3" id="KW-0378">Hydrolase</keyword>
<dbReference type="Proteomes" id="UP000249605">
    <property type="component" value="Chromosome"/>
</dbReference>
<dbReference type="EMBL" id="CP029829">
    <property type="protein sequence ID" value="AWU94771.1"/>
    <property type="molecule type" value="Genomic_DNA"/>
</dbReference>
<dbReference type="PRINTS" id="PR00719">
    <property type="entry name" value="LMWPTPASE"/>
</dbReference>
<evidence type="ECO:0000256" key="5">
    <source>
        <dbReference type="PIRSR" id="PIRSR617867-1"/>
    </source>
</evidence>
<evidence type="ECO:0000256" key="1">
    <source>
        <dbReference type="ARBA" id="ARBA00011063"/>
    </source>
</evidence>
<dbReference type="EC" id="3.1.3.48" evidence="2"/>
<dbReference type="PANTHER" id="PTHR11717">
    <property type="entry name" value="LOW MOLECULAR WEIGHT PROTEIN TYROSINE PHOSPHATASE"/>
    <property type="match status" value="1"/>
</dbReference>
<keyword evidence="8" id="KW-1185">Reference proteome</keyword>
<evidence type="ECO:0000313" key="8">
    <source>
        <dbReference type="Proteomes" id="UP000249605"/>
    </source>
</evidence>
<comment type="similarity">
    <text evidence="1">Belongs to the low molecular weight phosphotyrosine protein phosphatase family.</text>
</comment>
<dbReference type="InterPro" id="IPR023485">
    <property type="entry name" value="Ptyr_pPase"/>
</dbReference>
<name>A0A2U9S7A8_9PROT</name>
<dbReference type="InterPro" id="IPR036196">
    <property type="entry name" value="Ptyr_pPase_sf"/>
</dbReference>
<dbReference type="Pfam" id="PF01451">
    <property type="entry name" value="LMWPc"/>
    <property type="match status" value="1"/>
</dbReference>
<evidence type="ECO:0000256" key="3">
    <source>
        <dbReference type="ARBA" id="ARBA00022801"/>
    </source>
</evidence>
<evidence type="ECO:0000313" key="7">
    <source>
        <dbReference type="EMBL" id="AWU94771.1"/>
    </source>
</evidence>
<dbReference type="PANTHER" id="PTHR11717:SF7">
    <property type="entry name" value="LOW MOLECULAR WEIGHT PHOSPHOTYROSINE PROTEIN PHOSPHATASE"/>
    <property type="match status" value="1"/>
</dbReference>
<feature type="active site" description="Nucleophile" evidence="5">
    <location>
        <position position="8"/>
    </location>
</feature>
<feature type="active site" description="Proton donor" evidence="5">
    <location>
        <position position="125"/>
    </location>
</feature>
<dbReference type="RefSeq" id="WP_111067378.1">
    <property type="nucleotide sequence ID" value="NZ_CP029829.1"/>
</dbReference>
<dbReference type="CDD" id="cd16343">
    <property type="entry name" value="LMWPTP"/>
    <property type="match status" value="1"/>
</dbReference>
<dbReference type="SMART" id="SM00226">
    <property type="entry name" value="LMWPc"/>
    <property type="match status" value="1"/>
</dbReference>
<sequence length="165" mass="17672">MVKVLFVCTGNICRSPTAEGVFRHLAGSAGFGGRVTADSAGTHSYHIGEPPDPRTQRAALARGVDLSALRARKVVTADFTRFDHILAMDHGHLAQLRRIAPAGATAALRLFLDDAAGLEGREVPDPYYGGPGGFEEVLDLCEAGSRGLLDRLMRESKFLIRESIG</sequence>
<keyword evidence="4" id="KW-0904">Protein phosphatase</keyword>
<reference evidence="7 8" key="1">
    <citation type="journal article" date="2019" name="Int. J. Syst. Evol. Microbiol.">
        <title>Azospirillum ramasamyi sp. nov., a novel diazotrophic bacterium isolated from fermented bovine products.</title>
        <authorList>
            <person name="Anandham R."/>
            <person name="Heo J."/>
            <person name="Krishnamoorthy R."/>
            <person name="SenthilKumar M."/>
            <person name="Gopal N.O."/>
            <person name="Kim S.J."/>
            <person name="Kwon S.W."/>
        </authorList>
    </citation>
    <scope>NUCLEOTIDE SEQUENCE [LARGE SCALE GENOMIC DNA]</scope>
    <source>
        <strain evidence="7 8">M2T2B2</strain>
    </source>
</reference>
<organism evidence="7 8">
    <name type="scientific">Azospirillum ramasamyi</name>
    <dbReference type="NCBI Taxonomy" id="682998"/>
    <lineage>
        <taxon>Bacteria</taxon>
        <taxon>Pseudomonadati</taxon>
        <taxon>Pseudomonadota</taxon>
        <taxon>Alphaproteobacteria</taxon>
        <taxon>Rhodospirillales</taxon>
        <taxon>Azospirillaceae</taxon>
        <taxon>Azospirillum</taxon>
    </lineage>
</organism>
<dbReference type="AlphaFoldDB" id="A0A2U9S7A8"/>
<feature type="active site" evidence="5">
    <location>
        <position position="14"/>
    </location>
</feature>
<dbReference type="InterPro" id="IPR050438">
    <property type="entry name" value="LMW_PTPase"/>
</dbReference>
<protein>
    <recommendedName>
        <fullName evidence="2">protein-tyrosine-phosphatase</fullName>
        <ecNumber evidence="2">3.1.3.48</ecNumber>
    </recommendedName>
</protein>
<gene>
    <name evidence="7" type="ORF">DM194_11140</name>
</gene>
<dbReference type="GO" id="GO:0004725">
    <property type="term" value="F:protein tyrosine phosphatase activity"/>
    <property type="evidence" value="ECO:0007669"/>
    <property type="project" value="UniProtKB-EC"/>
</dbReference>
<dbReference type="SUPFAM" id="SSF52788">
    <property type="entry name" value="Phosphotyrosine protein phosphatases I"/>
    <property type="match status" value="1"/>
</dbReference>
<accession>A0A2U9S7A8</accession>
<dbReference type="InterPro" id="IPR017867">
    <property type="entry name" value="Tyr_phospatase_low_mol_wt"/>
</dbReference>